<keyword evidence="1" id="KW-0175">Coiled coil</keyword>
<dbReference type="GO" id="GO:0006313">
    <property type="term" value="P:DNA transposition"/>
    <property type="evidence" value="ECO:0007669"/>
    <property type="project" value="InterPro"/>
</dbReference>
<dbReference type="EMBL" id="DXAZ01000119">
    <property type="protein sequence ID" value="HIZ71536.1"/>
    <property type="molecule type" value="Genomic_DNA"/>
</dbReference>
<dbReference type="Proteomes" id="UP000824106">
    <property type="component" value="Unassembled WGS sequence"/>
</dbReference>
<dbReference type="InterPro" id="IPR007069">
    <property type="entry name" value="Transposase_32"/>
</dbReference>
<dbReference type="PANTHER" id="PTHR37023">
    <property type="entry name" value="TRANSPOSASE"/>
    <property type="match status" value="1"/>
</dbReference>
<protein>
    <submittedName>
        <fullName evidence="4">Transposase</fullName>
    </submittedName>
</protein>
<comment type="caution">
    <text evidence="4">The sequence shown here is derived from an EMBL/GenBank/DDBJ whole genome shotgun (WGS) entry which is preliminary data.</text>
</comment>
<proteinExistence type="predicted"/>
<dbReference type="PANTHER" id="PTHR37023:SF1">
    <property type="entry name" value="ISSOD25 TRANSPOSASE TNPA_ISSOD25"/>
    <property type="match status" value="1"/>
</dbReference>
<name>A0A9D2G3F7_9LACT</name>
<evidence type="ECO:0000313" key="4">
    <source>
        <dbReference type="EMBL" id="HIZ71536.1"/>
    </source>
</evidence>
<evidence type="ECO:0000259" key="2">
    <source>
        <dbReference type="Pfam" id="PF04986"/>
    </source>
</evidence>
<feature type="domain" description="Transposase IS801/IS1294" evidence="2">
    <location>
        <begin position="142"/>
        <end position="313"/>
    </location>
</feature>
<dbReference type="GO" id="GO:0004803">
    <property type="term" value="F:transposase activity"/>
    <property type="evidence" value="ECO:0007669"/>
    <property type="project" value="InterPro"/>
</dbReference>
<evidence type="ECO:0000313" key="5">
    <source>
        <dbReference type="Proteomes" id="UP000824106"/>
    </source>
</evidence>
<reference evidence="4" key="2">
    <citation type="submission" date="2021-04" db="EMBL/GenBank/DDBJ databases">
        <authorList>
            <person name="Gilroy R."/>
        </authorList>
    </citation>
    <scope>NUCLEOTIDE SEQUENCE</scope>
    <source>
        <strain evidence="4">CHK169-4300</strain>
    </source>
</reference>
<dbReference type="Pfam" id="PF14319">
    <property type="entry name" value="Zn_Tnp_IS91"/>
    <property type="match status" value="1"/>
</dbReference>
<dbReference type="InterPro" id="IPR026889">
    <property type="entry name" value="Zn_Tnp"/>
</dbReference>
<organism evidence="4 5">
    <name type="scientific">Candidatus Atopostipes pullistercoris</name>
    <dbReference type="NCBI Taxonomy" id="2838467"/>
    <lineage>
        <taxon>Bacteria</taxon>
        <taxon>Bacillati</taxon>
        <taxon>Bacillota</taxon>
        <taxon>Bacilli</taxon>
        <taxon>Lactobacillales</taxon>
        <taxon>Carnobacteriaceae</taxon>
        <taxon>Atopostipes</taxon>
    </lineage>
</organism>
<feature type="domain" description="Transposase zinc-binding" evidence="3">
    <location>
        <begin position="15"/>
        <end position="103"/>
    </location>
</feature>
<accession>A0A9D2G3F7</accession>
<evidence type="ECO:0000256" key="1">
    <source>
        <dbReference type="SAM" id="Coils"/>
    </source>
</evidence>
<dbReference type="Pfam" id="PF04986">
    <property type="entry name" value="Y2_Tnp"/>
    <property type="match status" value="1"/>
</dbReference>
<sequence length="445" mass="53294">MEKNILHSIFFDEYNHWDKLVDKYGQRIREVVQSEVNKFRHCGEIVRGFRLFVCEGCNDVKKVAFRCKGKFCPTCAMGETQRWSEAVAKDMYKTVHRHIVFTIDEGLRKLFLLHREKLLKGLMDESAKLIKEYFNKKGIEPGITLGLHTFGSKLEFNPHIHMIVTMGGLNKQGEWEDYDYIPFKMLRVYWQNAVLKLLRRVLTPSEKREHQYLLQKAYSKNAEGFYVNAPKRSRTKILGLLQYIGRYMKRGPIALSRIKAYDGEIVAFVYHDKRTNKEETLVMSVEKFILSLVRHIPEKDFKMVRHYGLYSRRIKTLSKKIVIVFQEKVKKLLFNAKEMIKPKSWRERIIERFKEDPLKCMHCGNYYEFKGTVAPKNGQLKVVYANDIQAHEYLKREIKRLEEEAYKIKKEQKYQETFKELRFNWQSLKESIEQRERELYMFTMW</sequence>
<reference evidence="4" key="1">
    <citation type="journal article" date="2021" name="PeerJ">
        <title>Extensive microbial diversity within the chicken gut microbiome revealed by metagenomics and culture.</title>
        <authorList>
            <person name="Gilroy R."/>
            <person name="Ravi A."/>
            <person name="Getino M."/>
            <person name="Pursley I."/>
            <person name="Horton D.L."/>
            <person name="Alikhan N.F."/>
            <person name="Baker D."/>
            <person name="Gharbi K."/>
            <person name="Hall N."/>
            <person name="Watson M."/>
            <person name="Adriaenssens E.M."/>
            <person name="Foster-Nyarko E."/>
            <person name="Jarju S."/>
            <person name="Secka A."/>
            <person name="Antonio M."/>
            <person name="Oren A."/>
            <person name="Chaudhuri R.R."/>
            <person name="La Ragione R."/>
            <person name="Hildebrand F."/>
            <person name="Pallen M.J."/>
        </authorList>
    </citation>
    <scope>NUCLEOTIDE SEQUENCE</scope>
    <source>
        <strain evidence="4">CHK169-4300</strain>
    </source>
</reference>
<feature type="coiled-coil region" evidence="1">
    <location>
        <begin position="384"/>
        <end position="411"/>
    </location>
</feature>
<evidence type="ECO:0000259" key="3">
    <source>
        <dbReference type="Pfam" id="PF14319"/>
    </source>
</evidence>
<gene>
    <name evidence="4" type="ORF">H9808_07230</name>
</gene>
<dbReference type="GO" id="GO:0003677">
    <property type="term" value="F:DNA binding"/>
    <property type="evidence" value="ECO:0007669"/>
    <property type="project" value="InterPro"/>
</dbReference>
<dbReference type="AlphaFoldDB" id="A0A9D2G3F7"/>